<dbReference type="PANTHER" id="PTHR43318">
    <property type="entry name" value="UDP-N-ACETYLGLUCOSAMINE 4,6-DEHYDRATASE"/>
    <property type="match status" value="1"/>
</dbReference>
<comment type="similarity">
    <text evidence="1">Belongs to the polysaccharide synthase family.</text>
</comment>
<keyword evidence="2" id="KW-0472">Membrane</keyword>
<keyword evidence="2" id="KW-1133">Transmembrane helix</keyword>
<keyword evidence="2" id="KW-0812">Transmembrane</keyword>
<feature type="transmembrane region" description="Helical" evidence="2">
    <location>
        <begin position="115"/>
        <end position="133"/>
    </location>
</feature>
<dbReference type="Gene3D" id="3.40.50.720">
    <property type="entry name" value="NAD(P)-binding Rossmann-like Domain"/>
    <property type="match status" value="2"/>
</dbReference>
<dbReference type="HOGENOM" id="CLU_013560_5_0_0"/>
<organism evidence="4 5">
    <name type="scientific">Jonquetella anthropi DSM 22815</name>
    <dbReference type="NCBI Taxonomy" id="885272"/>
    <lineage>
        <taxon>Bacteria</taxon>
        <taxon>Thermotogati</taxon>
        <taxon>Synergistota</taxon>
        <taxon>Synergistia</taxon>
        <taxon>Synergistales</taxon>
        <taxon>Dethiosulfovibrionaceae</taxon>
        <taxon>Jonquetella</taxon>
    </lineage>
</organism>
<dbReference type="InterPro" id="IPR003869">
    <property type="entry name" value="Polysac_CapD-like"/>
</dbReference>
<dbReference type="eggNOG" id="COG1086">
    <property type="taxonomic scope" value="Bacteria"/>
</dbReference>
<evidence type="ECO:0000313" key="5">
    <source>
        <dbReference type="Proteomes" id="UP000003806"/>
    </source>
</evidence>
<protein>
    <submittedName>
        <fullName evidence="4">Putative nucleoside-diphosphate sugar epimerase</fullName>
    </submittedName>
</protein>
<sequence length="618" mass="67914">MKESFFEKLVSFWRGVGKNNGDVMVIDAVGFALSAWIAFSMRWTLYFPSNYWSQMLTMMGTFIVCQIGAMLVCRVYRIYWPFASLEELLLLGRSFLYGYVVFLGLQFSLGRLTGFSRAILIIMPVFGMGSLLLTRLSWRLPLKCHAAGLPERVVIVGAGEAGNILARDLIRQGGRGCILGFVDDDAQKLGKRVAGIRVFGPLSSIEKIIERLKPETVIVAMPSAPLGKTRGLLDQLVDLGVNVRFLPSMKDLASGAVSVSQLKPVSLEDLLCRSPIEMDLERLDGLVKGKSVLVTGAGGSIGSEIVRQLLLAKPQKIVLLGHGENSIYQLLEELGPKAQSVQLVPVIADVVDRPTMKRVFEKHRPSVVFHAGAHKHVPLMEDNPREAVRVNGLGTWTVADLAGQFGVERFVMISTDKAVNPSSVMGASKRLAELVVQDIQKKFPQTFYMAVRFGNVLGSRGSVIPKFERQIAAGGPVTVTHPDMCRYFMLIPEAAKLVLEAASIGNAADIFVLDMGDPVKIVDLARAMIRLHGLVTDQDVKIEFCGCRPGEKLFEELFYDPAHVERTSHMKIFRARLDSFNFQGPVEGVLQGIMTAPDIRQAIRSVVPEYAPNAVDAS</sequence>
<dbReference type="PANTHER" id="PTHR43318:SF1">
    <property type="entry name" value="POLYSACCHARIDE BIOSYNTHESIS PROTEIN EPSC-RELATED"/>
    <property type="match status" value="1"/>
</dbReference>
<dbReference type="AlphaFoldDB" id="H0UMJ0"/>
<evidence type="ECO:0000256" key="1">
    <source>
        <dbReference type="ARBA" id="ARBA00007430"/>
    </source>
</evidence>
<dbReference type="CDD" id="cd05237">
    <property type="entry name" value="UDP_invert_4-6DH_SDR_e"/>
    <property type="match status" value="1"/>
</dbReference>
<evidence type="ECO:0000313" key="4">
    <source>
        <dbReference type="EMBL" id="EHM13693.1"/>
    </source>
</evidence>
<dbReference type="EMBL" id="CM001376">
    <property type="protein sequence ID" value="EHM13693.1"/>
    <property type="molecule type" value="Genomic_DNA"/>
</dbReference>
<dbReference type="InterPro" id="IPR036291">
    <property type="entry name" value="NAD(P)-bd_dom_sf"/>
</dbReference>
<dbReference type="Pfam" id="PF02719">
    <property type="entry name" value="Polysacc_synt_2"/>
    <property type="match status" value="1"/>
</dbReference>
<evidence type="ECO:0000259" key="3">
    <source>
        <dbReference type="Pfam" id="PF02719"/>
    </source>
</evidence>
<dbReference type="Proteomes" id="UP000003806">
    <property type="component" value="Chromosome"/>
</dbReference>
<dbReference type="InterPro" id="IPR051203">
    <property type="entry name" value="Polysaccharide_Synthase-Rel"/>
</dbReference>
<evidence type="ECO:0000256" key="2">
    <source>
        <dbReference type="SAM" id="Phobius"/>
    </source>
</evidence>
<feature type="domain" description="Polysaccharide biosynthesis protein CapD-like" evidence="3">
    <location>
        <begin position="292"/>
        <end position="575"/>
    </location>
</feature>
<dbReference type="OrthoDB" id="9803111at2"/>
<dbReference type="SUPFAM" id="SSF51735">
    <property type="entry name" value="NAD(P)-binding Rossmann-fold domains"/>
    <property type="match status" value="2"/>
</dbReference>
<feature type="transmembrane region" description="Helical" evidence="2">
    <location>
        <begin position="88"/>
        <end position="109"/>
    </location>
</feature>
<dbReference type="RefSeq" id="WP_008523267.1">
    <property type="nucleotide sequence ID" value="NZ_CM001376.1"/>
</dbReference>
<gene>
    <name evidence="4" type="ORF">JonanDRAFT_1329</name>
</gene>
<proteinExistence type="inferred from homology"/>
<dbReference type="Pfam" id="PF13727">
    <property type="entry name" value="CoA_binding_3"/>
    <property type="match status" value="1"/>
</dbReference>
<dbReference type="STRING" id="885272.JonanDRAFT_1329"/>
<reference evidence="4 5" key="1">
    <citation type="submission" date="2011-11" db="EMBL/GenBank/DDBJ databases">
        <title>The Noncontiguous Finished genome of Jonquetella anthropi DSM 22815.</title>
        <authorList>
            <consortium name="US DOE Joint Genome Institute (JGI-PGF)"/>
            <person name="Lucas S."/>
            <person name="Copeland A."/>
            <person name="Lapidus A."/>
            <person name="Glavina del Rio T."/>
            <person name="Dalin E."/>
            <person name="Tice H."/>
            <person name="Bruce D."/>
            <person name="Goodwin L."/>
            <person name="Pitluck S."/>
            <person name="Peters L."/>
            <person name="Mikhailova N."/>
            <person name="Held B."/>
            <person name="Kyrpides N."/>
            <person name="Mavromatis K."/>
            <person name="Ivanova N."/>
            <person name="Markowitz V."/>
            <person name="Cheng J.-F."/>
            <person name="Hugenholtz P."/>
            <person name="Woyke T."/>
            <person name="Wu D."/>
            <person name="Gronow S."/>
            <person name="Wellnitz S."/>
            <person name="Brambilla E."/>
            <person name="Klenk H.-P."/>
            <person name="Eisen J.A."/>
        </authorList>
    </citation>
    <scope>NUCLEOTIDE SEQUENCE [LARGE SCALE GENOMIC DNA]</scope>
    <source>
        <strain evidence="4 5">DSM 22815</strain>
    </source>
</reference>
<name>H0UMJ0_9BACT</name>
<keyword evidence="5" id="KW-1185">Reference proteome</keyword>
<feature type="transmembrane region" description="Helical" evidence="2">
    <location>
        <begin position="21"/>
        <end position="39"/>
    </location>
</feature>
<accession>H0UMJ0</accession>
<feature type="transmembrane region" description="Helical" evidence="2">
    <location>
        <begin position="51"/>
        <end position="76"/>
    </location>
</feature>